<dbReference type="Pfam" id="PF02902">
    <property type="entry name" value="Peptidase_C48"/>
    <property type="match status" value="1"/>
</dbReference>
<feature type="domain" description="Ubiquitin-like protease family profile" evidence="4">
    <location>
        <begin position="92"/>
        <end position="195"/>
    </location>
</feature>
<keyword evidence="3" id="KW-0378">Hydrolase</keyword>
<dbReference type="AlphaFoldDB" id="A0A6J8A9H2"/>
<organism evidence="5 6">
    <name type="scientific">Mytilus coruscus</name>
    <name type="common">Sea mussel</name>
    <dbReference type="NCBI Taxonomy" id="42192"/>
    <lineage>
        <taxon>Eukaryota</taxon>
        <taxon>Metazoa</taxon>
        <taxon>Spiralia</taxon>
        <taxon>Lophotrochozoa</taxon>
        <taxon>Mollusca</taxon>
        <taxon>Bivalvia</taxon>
        <taxon>Autobranchia</taxon>
        <taxon>Pteriomorphia</taxon>
        <taxon>Mytilida</taxon>
        <taxon>Mytiloidea</taxon>
        <taxon>Mytilidae</taxon>
        <taxon>Mytilinae</taxon>
        <taxon>Mytilus</taxon>
    </lineage>
</organism>
<evidence type="ECO:0000313" key="6">
    <source>
        <dbReference type="Proteomes" id="UP000507470"/>
    </source>
</evidence>
<proteinExistence type="inferred from homology"/>
<reference evidence="5 6" key="1">
    <citation type="submission" date="2020-06" db="EMBL/GenBank/DDBJ databases">
        <authorList>
            <person name="Li R."/>
            <person name="Bekaert M."/>
        </authorList>
    </citation>
    <scope>NUCLEOTIDE SEQUENCE [LARGE SCALE GENOMIC DNA]</scope>
    <source>
        <strain evidence="6">wild</strain>
    </source>
</reference>
<keyword evidence="6" id="KW-1185">Reference proteome</keyword>
<evidence type="ECO:0000313" key="5">
    <source>
        <dbReference type="EMBL" id="CAC5364579.1"/>
    </source>
</evidence>
<protein>
    <recommendedName>
        <fullName evidence="4">Ubiquitin-like protease family profile domain-containing protein</fullName>
    </recommendedName>
</protein>
<evidence type="ECO:0000256" key="3">
    <source>
        <dbReference type="ARBA" id="ARBA00022801"/>
    </source>
</evidence>
<comment type="similarity">
    <text evidence="1">Belongs to the peptidase C48 family.</text>
</comment>
<dbReference type="GO" id="GO:0008234">
    <property type="term" value="F:cysteine-type peptidase activity"/>
    <property type="evidence" value="ECO:0007669"/>
    <property type="project" value="InterPro"/>
</dbReference>
<sequence length="195" mass="23060">MNVIISAKGNLFLVDDSRFVQELPNTDVNQYIKGKRVIIYCDKEKTIPIEQVNKHEDTSFFQMFSLENSEQTFSPILSQVEFDKMTMFPGELEFKGIKLDKLEMKRFLNGWLTDKHIDIYVAAIMEQYQSKEIKILPAAWFKEKISLHHTVEEYEKVMEKACLLIPVNIDDQHWVLLAILPKEKRIVYIYYLLFT</sequence>
<evidence type="ECO:0000256" key="1">
    <source>
        <dbReference type="ARBA" id="ARBA00005234"/>
    </source>
</evidence>
<dbReference type="EMBL" id="CACVKT020001020">
    <property type="protein sequence ID" value="CAC5364579.1"/>
    <property type="molecule type" value="Genomic_DNA"/>
</dbReference>
<gene>
    <name evidence="5" type="ORF">MCOR_5576</name>
</gene>
<dbReference type="Gene3D" id="3.40.395.10">
    <property type="entry name" value="Adenoviral Proteinase, Chain A"/>
    <property type="match status" value="1"/>
</dbReference>
<name>A0A6J8A9H2_MYTCO</name>
<keyword evidence="2" id="KW-0645">Protease</keyword>
<dbReference type="SUPFAM" id="SSF54001">
    <property type="entry name" value="Cysteine proteinases"/>
    <property type="match status" value="1"/>
</dbReference>
<dbReference type="InterPro" id="IPR003653">
    <property type="entry name" value="Peptidase_C48_C"/>
</dbReference>
<evidence type="ECO:0000259" key="4">
    <source>
        <dbReference type="PROSITE" id="PS50600"/>
    </source>
</evidence>
<dbReference type="PROSITE" id="PS50600">
    <property type="entry name" value="ULP_PROTEASE"/>
    <property type="match status" value="1"/>
</dbReference>
<evidence type="ECO:0000256" key="2">
    <source>
        <dbReference type="ARBA" id="ARBA00022670"/>
    </source>
</evidence>
<dbReference type="InterPro" id="IPR038765">
    <property type="entry name" value="Papain-like_cys_pep_sf"/>
</dbReference>
<dbReference type="GO" id="GO:0006508">
    <property type="term" value="P:proteolysis"/>
    <property type="evidence" value="ECO:0007669"/>
    <property type="project" value="UniProtKB-KW"/>
</dbReference>
<accession>A0A6J8A9H2</accession>
<dbReference type="Proteomes" id="UP000507470">
    <property type="component" value="Unassembled WGS sequence"/>
</dbReference>